<dbReference type="AlphaFoldDB" id="A0A0E0F8Q4"/>
<keyword evidence="1" id="KW-0812">Transmembrane</keyword>
<dbReference type="EnsemblPlants" id="OMERI11G19040.1">
    <property type="protein sequence ID" value="OMERI11G19040.1"/>
    <property type="gene ID" value="OMERI11G19040"/>
</dbReference>
<dbReference type="eggNOG" id="ENOG502QR4P">
    <property type="taxonomic scope" value="Eukaryota"/>
</dbReference>
<keyword evidence="1" id="KW-1133">Transmembrane helix</keyword>
<feature type="transmembrane region" description="Helical" evidence="1">
    <location>
        <begin position="369"/>
        <end position="396"/>
    </location>
</feature>
<dbReference type="Pfam" id="PF03140">
    <property type="entry name" value="DUF247"/>
    <property type="match status" value="2"/>
</dbReference>
<dbReference type="HOGENOM" id="CLU_020188_0_2_1"/>
<evidence type="ECO:0000256" key="1">
    <source>
        <dbReference type="SAM" id="Phobius"/>
    </source>
</evidence>
<reference evidence="2" key="1">
    <citation type="submission" date="2015-04" db="UniProtKB">
        <authorList>
            <consortium name="EnsemblPlants"/>
        </authorList>
    </citation>
    <scope>IDENTIFICATION</scope>
</reference>
<dbReference type="InterPro" id="IPR004158">
    <property type="entry name" value="DUF247_pln"/>
</dbReference>
<dbReference type="PANTHER" id="PTHR31170">
    <property type="entry name" value="BNAC04G53230D PROTEIN"/>
    <property type="match status" value="1"/>
</dbReference>
<keyword evidence="1" id="KW-0472">Membrane</keyword>
<dbReference type="STRING" id="40149.A0A0E0F8Q4"/>
<dbReference type="PANTHER" id="PTHR31170:SF18">
    <property type="entry name" value="(WILD MALAYSIAN BANANA) HYPOTHETICAL PROTEIN"/>
    <property type="match status" value="1"/>
</dbReference>
<dbReference type="Proteomes" id="UP000008021">
    <property type="component" value="Chromosome 11"/>
</dbReference>
<proteinExistence type="predicted"/>
<name>A0A0E0F8Q4_9ORYZ</name>
<accession>A0A0E0F8Q4</accession>
<evidence type="ECO:0000313" key="2">
    <source>
        <dbReference type="EnsemblPlants" id="OMERI11G19040.1"/>
    </source>
</evidence>
<organism evidence="2">
    <name type="scientific">Oryza meridionalis</name>
    <dbReference type="NCBI Taxonomy" id="40149"/>
    <lineage>
        <taxon>Eukaryota</taxon>
        <taxon>Viridiplantae</taxon>
        <taxon>Streptophyta</taxon>
        <taxon>Embryophyta</taxon>
        <taxon>Tracheophyta</taxon>
        <taxon>Spermatophyta</taxon>
        <taxon>Magnoliopsida</taxon>
        <taxon>Liliopsida</taxon>
        <taxon>Poales</taxon>
        <taxon>Poaceae</taxon>
        <taxon>BOP clade</taxon>
        <taxon>Oryzoideae</taxon>
        <taxon>Oryzeae</taxon>
        <taxon>Oryzinae</taxon>
        <taxon>Oryza</taxon>
    </lineage>
</organism>
<sequence length="398" mass="44607">MDEEMVVVEGNGMQAPSVTPMANSSSWVVEMKKMIGDSSADGPCMPERPSIYRVPEYIKKMTNPEAYRPKLVSLGPFHHGDPALVPMEAHKRRAMGRMVKRSGKPLREFLAAVEEVAEQLRGAYENLDEGWRGDRFVHLMVTDGCFLLEVRRMCKLEGKVEHNYGPDDPVFSEHGYLYLKKNIVSDMLVMENQLPLLLLKKLRHVADRSKPLMAESPMPSAAELREAGIHFKVSRATGFEGAVSFEGGVLSVPQILLYDDAECMFLNLMAFERLHPSAGNDVTTFVYFMARLIKTAMDVPLLRSKGIIDNRLGSDEAVANLMNNTLIKGAVICKDSNLTDVIREVNAYCKKPCRSLWASFKHIYFSKPWSFISLVAATLLLTAAVMQTIYTAVAFYKN</sequence>
<evidence type="ECO:0000313" key="3">
    <source>
        <dbReference type="Proteomes" id="UP000008021"/>
    </source>
</evidence>
<reference evidence="2" key="2">
    <citation type="submission" date="2018-05" db="EMBL/GenBank/DDBJ databases">
        <title>OmerRS3 (Oryza meridionalis Reference Sequence Version 3).</title>
        <authorList>
            <person name="Zhang J."/>
            <person name="Kudrna D."/>
            <person name="Lee S."/>
            <person name="Talag J."/>
            <person name="Welchert J."/>
            <person name="Wing R.A."/>
        </authorList>
    </citation>
    <scope>NUCLEOTIDE SEQUENCE [LARGE SCALE GENOMIC DNA]</scope>
    <source>
        <strain evidence="2">cv. OR44</strain>
    </source>
</reference>
<keyword evidence="3" id="KW-1185">Reference proteome</keyword>
<protein>
    <submittedName>
        <fullName evidence="2">Uncharacterized protein</fullName>
    </submittedName>
</protein>
<dbReference type="Gramene" id="OMERI11G19040.1">
    <property type="protein sequence ID" value="OMERI11G19040.1"/>
    <property type="gene ID" value="OMERI11G19040"/>
</dbReference>